<accession>A0A812RH10</accession>
<name>A0A812RH10_9DINO</name>
<feature type="compositionally biased region" description="Basic and acidic residues" evidence="1">
    <location>
        <begin position="45"/>
        <end position="107"/>
    </location>
</feature>
<sequence>MGRLGVFPVEHVSYVSWRPGPGCRHHTFFSDVGVQDTGKMLGGPPRRDPTDQRVFNDEPSESMEKLQKLETEKTKKMEQTEAALKDELKKEKRRVEEYEQEEKKLQKDIQSLKQDAKALKQEGRATTKEDRIVDQSPVVDEDEKVQSENDSKPAEHAEPTDQESSGGHEYLAQSRIIAPPYLEPARPEDEIPVAVATTQEQWRRQRIAKDQVQVAQDQMQLAKDSRVLAEGQNKLTNLRTPGVQKEELLAEQVRDQKRIALDQELLVQSQKRLAEDMDSAIDGKLRWDRLEDYRKKRIEKFQDMVNDKLDRLYKSEIDFVKRGRKGKLRGTPLEIPDYGPIGLRVVSGTKAELATGGSDGSEVFQESKSPEEAAEEEAIEHETSDQNQNVLQDQPVVHSGMACAGPLCWFRWFLSQNAQKPKQVSMYPMYSAYLDFFPCAN</sequence>
<reference evidence="2" key="1">
    <citation type="submission" date="2021-02" db="EMBL/GenBank/DDBJ databases">
        <authorList>
            <person name="Dougan E. K."/>
            <person name="Rhodes N."/>
            <person name="Thang M."/>
            <person name="Chan C."/>
        </authorList>
    </citation>
    <scope>NUCLEOTIDE SEQUENCE</scope>
</reference>
<feature type="region of interest" description="Disordered" evidence="1">
    <location>
        <begin position="354"/>
        <end position="387"/>
    </location>
</feature>
<dbReference type="OrthoDB" id="10478761at2759"/>
<gene>
    <name evidence="2" type="primary">FOLD2</name>
    <name evidence="2" type="ORF">SNAT2548_LOCUS23788</name>
</gene>
<comment type="caution">
    <text evidence="2">The sequence shown here is derived from an EMBL/GenBank/DDBJ whole genome shotgun (WGS) entry which is preliminary data.</text>
</comment>
<evidence type="ECO:0000313" key="3">
    <source>
        <dbReference type="Proteomes" id="UP000604046"/>
    </source>
</evidence>
<dbReference type="Proteomes" id="UP000604046">
    <property type="component" value="Unassembled WGS sequence"/>
</dbReference>
<dbReference type="EMBL" id="CAJNDS010002335">
    <property type="protein sequence ID" value="CAE7437732.1"/>
    <property type="molecule type" value="Genomic_DNA"/>
</dbReference>
<protein>
    <submittedName>
        <fullName evidence="2">FOLD2 protein</fullName>
    </submittedName>
</protein>
<proteinExistence type="predicted"/>
<feature type="compositionally biased region" description="Basic and acidic residues" evidence="1">
    <location>
        <begin position="114"/>
        <end position="133"/>
    </location>
</feature>
<organism evidence="2 3">
    <name type="scientific">Symbiodinium natans</name>
    <dbReference type="NCBI Taxonomy" id="878477"/>
    <lineage>
        <taxon>Eukaryota</taxon>
        <taxon>Sar</taxon>
        <taxon>Alveolata</taxon>
        <taxon>Dinophyceae</taxon>
        <taxon>Suessiales</taxon>
        <taxon>Symbiodiniaceae</taxon>
        <taxon>Symbiodinium</taxon>
    </lineage>
</organism>
<evidence type="ECO:0000256" key="1">
    <source>
        <dbReference type="SAM" id="MobiDB-lite"/>
    </source>
</evidence>
<feature type="region of interest" description="Disordered" evidence="1">
    <location>
        <begin position="35"/>
        <end position="188"/>
    </location>
</feature>
<feature type="compositionally biased region" description="Basic and acidic residues" evidence="1">
    <location>
        <begin position="144"/>
        <end position="159"/>
    </location>
</feature>
<evidence type="ECO:0000313" key="2">
    <source>
        <dbReference type="EMBL" id="CAE7437732.1"/>
    </source>
</evidence>
<keyword evidence="3" id="KW-1185">Reference proteome</keyword>
<dbReference type="AlphaFoldDB" id="A0A812RH10"/>